<dbReference type="SUPFAM" id="SSF46689">
    <property type="entry name" value="Homeodomain-like"/>
    <property type="match status" value="2"/>
</dbReference>
<dbReference type="SMART" id="SM00448">
    <property type="entry name" value="REC"/>
    <property type="match status" value="1"/>
</dbReference>
<evidence type="ECO:0000259" key="10">
    <source>
        <dbReference type="PROSITE" id="PS01124"/>
    </source>
</evidence>
<dbReference type="Pfam" id="PF00072">
    <property type="entry name" value="Response_reg"/>
    <property type="match status" value="1"/>
</dbReference>
<evidence type="ECO:0000313" key="12">
    <source>
        <dbReference type="EMBL" id="MDI4644080.1"/>
    </source>
</evidence>
<evidence type="ECO:0000256" key="7">
    <source>
        <dbReference type="ARBA" id="ARBA00023163"/>
    </source>
</evidence>
<proteinExistence type="predicted"/>
<feature type="domain" description="HTH araC/xylS-type" evidence="10">
    <location>
        <begin position="341"/>
        <end position="439"/>
    </location>
</feature>
<evidence type="ECO:0000256" key="4">
    <source>
        <dbReference type="ARBA" id="ARBA00023012"/>
    </source>
</evidence>
<evidence type="ECO:0000313" key="13">
    <source>
        <dbReference type="Proteomes" id="UP001161691"/>
    </source>
</evidence>
<keyword evidence="5" id="KW-0805">Transcription regulation</keyword>
<keyword evidence="4" id="KW-0902">Two-component regulatory system</keyword>
<dbReference type="Gene3D" id="1.10.10.60">
    <property type="entry name" value="Homeodomain-like"/>
    <property type="match status" value="2"/>
</dbReference>
<dbReference type="Pfam" id="PF12833">
    <property type="entry name" value="HTH_18"/>
    <property type="match status" value="1"/>
</dbReference>
<dbReference type="InterPro" id="IPR051552">
    <property type="entry name" value="HptR"/>
</dbReference>
<reference evidence="12" key="1">
    <citation type="submission" date="2023-04" db="EMBL/GenBank/DDBJ databases">
        <title>Comparative genomic analysis of Cohnella hashimotonis sp. nov., isolated from the International Space Station.</title>
        <authorList>
            <person name="Venkateswaran K."/>
            <person name="Simpson A."/>
        </authorList>
    </citation>
    <scope>NUCLEOTIDE SEQUENCE</scope>
    <source>
        <strain evidence="12">F6_2S_P_1</strain>
    </source>
</reference>
<evidence type="ECO:0000256" key="3">
    <source>
        <dbReference type="ARBA" id="ARBA00022553"/>
    </source>
</evidence>
<feature type="modified residue" description="4-aspartylphosphate" evidence="8">
    <location>
        <position position="55"/>
    </location>
</feature>
<gene>
    <name evidence="12" type="ORF">KB449_03870</name>
</gene>
<dbReference type="InterPro" id="IPR001789">
    <property type="entry name" value="Sig_transdc_resp-reg_receiver"/>
</dbReference>
<sequence>MYRVILADDEPEICKGLRLKIAWERLGFEIVGEARNGKEALSAIASERPQLLLTDIRMPVMDGLELLQACKRLHPELRIVVLSGHDDFQYVQTALRCGARDYVLKPVVRRDLTELLETIRGELDAERENARAREAIGLQWRRRLPLLQEQYVLGRIYGGDETPGIAEREEARRLELAGFDGADGEGAALRFMGAEYRVPPGRLPAGKEDDERLALAFRLVCREVAAEARWSGRVTPFTDKAYPRFMFFAAAAEDEAGSEALLAELAAALLAAAEGSLRLAAVAGIGAACSPSAGSTALRRAYLSAVTALSRTPAGPASRIVRADDPEGRAARPSAGTETIEAIRRHIEDAYKDEISLAMMAERFHMNVTYLSELFKKQTGSTFSDYVAEVRLGRAELLLRDTAMRLADIAEWTGFSTASYLSAAFKKRYGLSPADYRARLRGDRP</sequence>
<feature type="region of interest" description="Disordered" evidence="9">
    <location>
        <begin position="317"/>
        <end position="336"/>
    </location>
</feature>
<keyword evidence="3 8" id="KW-0597">Phosphoprotein</keyword>
<dbReference type="InterPro" id="IPR018062">
    <property type="entry name" value="HTH_AraC-typ_CS"/>
</dbReference>
<evidence type="ECO:0000256" key="5">
    <source>
        <dbReference type="ARBA" id="ARBA00023015"/>
    </source>
</evidence>
<protein>
    <submittedName>
        <fullName evidence="12">Response regulator</fullName>
    </submittedName>
</protein>
<comment type="subcellular location">
    <subcellularLocation>
        <location evidence="1">Cytoplasm</location>
    </subcellularLocation>
</comment>
<organism evidence="12 13">
    <name type="scientific">Cohnella hashimotonis</name>
    <dbReference type="NCBI Taxonomy" id="2826895"/>
    <lineage>
        <taxon>Bacteria</taxon>
        <taxon>Bacillati</taxon>
        <taxon>Bacillota</taxon>
        <taxon>Bacilli</taxon>
        <taxon>Bacillales</taxon>
        <taxon>Paenibacillaceae</taxon>
        <taxon>Cohnella</taxon>
    </lineage>
</organism>
<dbReference type="InterPro" id="IPR018060">
    <property type="entry name" value="HTH_AraC"/>
</dbReference>
<dbReference type="PANTHER" id="PTHR42713:SF3">
    <property type="entry name" value="TRANSCRIPTIONAL REGULATORY PROTEIN HPTR"/>
    <property type="match status" value="1"/>
</dbReference>
<keyword evidence="13" id="KW-1185">Reference proteome</keyword>
<keyword evidence="6" id="KW-0238">DNA-binding</keyword>
<dbReference type="CDD" id="cd17536">
    <property type="entry name" value="REC_YesN-like"/>
    <property type="match status" value="1"/>
</dbReference>
<keyword evidence="2" id="KW-0963">Cytoplasm</keyword>
<dbReference type="RefSeq" id="WP_282907109.1">
    <property type="nucleotide sequence ID" value="NZ_JAGRPV010000001.1"/>
</dbReference>
<evidence type="ECO:0000259" key="11">
    <source>
        <dbReference type="PROSITE" id="PS50110"/>
    </source>
</evidence>
<evidence type="ECO:0000256" key="2">
    <source>
        <dbReference type="ARBA" id="ARBA00022490"/>
    </source>
</evidence>
<feature type="compositionally biased region" description="Basic and acidic residues" evidence="9">
    <location>
        <begin position="321"/>
        <end position="330"/>
    </location>
</feature>
<dbReference type="PANTHER" id="PTHR42713">
    <property type="entry name" value="HISTIDINE KINASE-RELATED"/>
    <property type="match status" value="1"/>
</dbReference>
<dbReference type="EMBL" id="JAGRPV010000001">
    <property type="protein sequence ID" value="MDI4644080.1"/>
    <property type="molecule type" value="Genomic_DNA"/>
</dbReference>
<feature type="domain" description="Response regulatory" evidence="11">
    <location>
        <begin position="3"/>
        <end position="120"/>
    </location>
</feature>
<keyword evidence="7" id="KW-0804">Transcription</keyword>
<accession>A0ABT6TCM7</accession>
<evidence type="ECO:0000256" key="6">
    <source>
        <dbReference type="ARBA" id="ARBA00023125"/>
    </source>
</evidence>
<dbReference type="PROSITE" id="PS00041">
    <property type="entry name" value="HTH_ARAC_FAMILY_1"/>
    <property type="match status" value="1"/>
</dbReference>
<dbReference type="SMART" id="SM00342">
    <property type="entry name" value="HTH_ARAC"/>
    <property type="match status" value="1"/>
</dbReference>
<dbReference type="InterPro" id="IPR011006">
    <property type="entry name" value="CheY-like_superfamily"/>
</dbReference>
<comment type="caution">
    <text evidence="12">The sequence shown here is derived from an EMBL/GenBank/DDBJ whole genome shotgun (WGS) entry which is preliminary data.</text>
</comment>
<dbReference type="PROSITE" id="PS01124">
    <property type="entry name" value="HTH_ARAC_FAMILY_2"/>
    <property type="match status" value="1"/>
</dbReference>
<dbReference type="Gene3D" id="3.40.50.2300">
    <property type="match status" value="1"/>
</dbReference>
<dbReference type="Proteomes" id="UP001161691">
    <property type="component" value="Unassembled WGS sequence"/>
</dbReference>
<evidence type="ECO:0000256" key="9">
    <source>
        <dbReference type="SAM" id="MobiDB-lite"/>
    </source>
</evidence>
<evidence type="ECO:0000256" key="1">
    <source>
        <dbReference type="ARBA" id="ARBA00004496"/>
    </source>
</evidence>
<dbReference type="InterPro" id="IPR009057">
    <property type="entry name" value="Homeodomain-like_sf"/>
</dbReference>
<dbReference type="PROSITE" id="PS50110">
    <property type="entry name" value="RESPONSE_REGULATORY"/>
    <property type="match status" value="1"/>
</dbReference>
<evidence type="ECO:0000256" key="8">
    <source>
        <dbReference type="PROSITE-ProRule" id="PRU00169"/>
    </source>
</evidence>
<name>A0ABT6TCM7_9BACL</name>
<dbReference type="SUPFAM" id="SSF52172">
    <property type="entry name" value="CheY-like"/>
    <property type="match status" value="1"/>
</dbReference>